<dbReference type="EMBL" id="HG994368">
    <property type="protein sequence ID" value="CAF1863053.1"/>
    <property type="molecule type" value="Genomic_DNA"/>
</dbReference>
<organism evidence="1">
    <name type="scientific">Brassica napus</name>
    <name type="common">Rape</name>
    <dbReference type="NCBI Taxonomy" id="3708"/>
    <lineage>
        <taxon>Eukaryota</taxon>
        <taxon>Viridiplantae</taxon>
        <taxon>Streptophyta</taxon>
        <taxon>Embryophyta</taxon>
        <taxon>Tracheophyta</taxon>
        <taxon>Spermatophyta</taxon>
        <taxon>Magnoliopsida</taxon>
        <taxon>eudicotyledons</taxon>
        <taxon>Gunneridae</taxon>
        <taxon>Pentapetalae</taxon>
        <taxon>rosids</taxon>
        <taxon>malvids</taxon>
        <taxon>Brassicales</taxon>
        <taxon>Brassicaceae</taxon>
        <taxon>Brassiceae</taxon>
        <taxon>Brassica</taxon>
    </lineage>
</organism>
<accession>A0A816JTV5</accession>
<dbReference type="Proteomes" id="UP001295469">
    <property type="component" value="Chromosome C04"/>
</dbReference>
<name>A0A816JTV5_BRANA</name>
<dbReference type="AlphaFoldDB" id="A0A816JTV5"/>
<proteinExistence type="predicted"/>
<protein>
    <submittedName>
        <fullName evidence="1">(rape) hypothetical protein</fullName>
    </submittedName>
</protein>
<gene>
    <name evidence="1" type="ORF">DARMORV10_C04P56800.1</name>
</gene>
<reference evidence="1" key="1">
    <citation type="submission" date="2021-01" db="EMBL/GenBank/DDBJ databases">
        <authorList>
            <consortium name="Genoscope - CEA"/>
            <person name="William W."/>
        </authorList>
    </citation>
    <scope>NUCLEOTIDE SEQUENCE</scope>
</reference>
<evidence type="ECO:0000313" key="1">
    <source>
        <dbReference type="EMBL" id="CAF1863053.1"/>
    </source>
</evidence>
<sequence>MMVIDMLLINVKATLVQTSINVHNLNTFRHLLRESSLYDLKKSFGKTIFFLQK</sequence>